<dbReference type="PANTHER" id="PTHR37507:SF2">
    <property type="entry name" value="SPORULATION PROTEIN YDCC"/>
    <property type="match status" value="1"/>
</dbReference>
<dbReference type="InterPro" id="IPR029046">
    <property type="entry name" value="LolA/LolB/LppX"/>
</dbReference>
<feature type="compositionally biased region" description="Basic and acidic residues" evidence="1">
    <location>
        <begin position="69"/>
        <end position="80"/>
    </location>
</feature>
<reference evidence="2 3" key="1">
    <citation type="submission" date="2019-08" db="EMBL/GenBank/DDBJ databases">
        <title>Archaea genome.</title>
        <authorList>
            <person name="Kajale S."/>
            <person name="Shouche Y."/>
            <person name="Deshpande N."/>
            <person name="Sharma A."/>
        </authorList>
    </citation>
    <scope>NUCLEOTIDE SEQUENCE [LARGE SCALE GENOMIC DNA]</scope>
    <source>
        <strain evidence="2 3">ESP3B_9</strain>
    </source>
</reference>
<dbReference type="Gene3D" id="2.50.20.10">
    <property type="entry name" value="Lipoprotein localisation LolA/LolB/LppX"/>
    <property type="match status" value="1"/>
</dbReference>
<dbReference type="InterPro" id="IPR052944">
    <property type="entry name" value="Sporulation_related"/>
</dbReference>
<proteinExistence type="predicted"/>
<dbReference type="SUPFAM" id="SSF89392">
    <property type="entry name" value="Prokaryotic lipoproteins and lipoprotein localization factors"/>
    <property type="match status" value="1"/>
</dbReference>
<dbReference type="PANTHER" id="PTHR37507">
    <property type="entry name" value="SPORULATION PROTEIN YDCC"/>
    <property type="match status" value="1"/>
</dbReference>
<sequence>MRRRRFLTATAGIGLAGCVTVPGAGDDPSGEDLLKDAVETRTDLVDLAARRTLTAETPDDTSTRVERIRRRPPGERRMEVLESDDPATPPGTTIVRSRAVTWTYDPAVGDVRERHHPNRVVADGTRLALEALLAEYDLAYDGSETVDGRDAHRIEATPTSADLGRSIELLVGETVYAIPLEATDDELEDAAVSRTIWIDDEHRYPIRERDAVHDGDGTLFHRLTVTYEDLTIDEGLEPGTFTFTPPAEADLVTTGLEPEGIFDSPPEADAVTPYDLPDPEIPEPYDLDRITVVDKGADAGTTTTFWYVTTDGRTRELYVACRDHQRFDPDALEEIEFDGHTAYRRDGRIESVFWACNGTNYEVSSPAGDVAVLDIASSIGCP</sequence>
<dbReference type="Proteomes" id="UP000324104">
    <property type="component" value="Unassembled WGS sequence"/>
</dbReference>
<dbReference type="RefSeq" id="WP_149082032.1">
    <property type="nucleotide sequence ID" value="NZ_VTAW01000018.1"/>
</dbReference>
<evidence type="ECO:0000256" key="1">
    <source>
        <dbReference type="SAM" id="MobiDB-lite"/>
    </source>
</evidence>
<accession>A0A5D5AI29</accession>
<evidence type="ECO:0000313" key="3">
    <source>
        <dbReference type="Proteomes" id="UP000324104"/>
    </source>
</evidence>
<evidence type="ECO:0000313" key="2">
    <source>
        <dbReference type="EMBL" id="TYT61386.1"/>
    </source>
</evidence>
<dbReference type="AlphaFoldDB" id="A0A5D5AI29"/>
<dbReference type="EMBL" id="VTAW01000018">
    <property type="protein sequence ID" value="TYT61386.1"/>
    <property type="molecule type" value="Genomic_DNA"/>
</dbReference>
<name>A0A5D5AI29_9EURY</name>
<dbReference type="PROSITE" id="PS51257">
    <property type="entry name" value="PROKAR_LIPOPROTEIN"/>
    <property type="match status" value="1"/>
</dbReference>
<protein>
    <submittedName>
        <fullName evidence="2">DUF2092 domain-containing protein</fullName>
    </submittedName>
</protein>
<gene>
    <name evidence="2" type="ORF">FYC77_13530</name>
</gene>
<keyword evidence="3" id="KW-1185">Reference proteome</keyword>
<feature type="region of interest" description="Disordered" evidence="1">
    <location>
        <begin position="69"/>
        <end position="91"/>
    </location>
</feature>
<organism evidence="2 3">
    <name type="scientific">Natrialba swarupiae</name>
    <dbReference type="NCBI Taxonomy" id="2448032"/>
    <lineage>
        <taxon>Archaea</taxon>
        <taxon>Methanobacteriati</taxon>
        <taxon>Methanobacteriota</taxon>
        <taxon>Stenosarchaea group</taxon>
        <taxon>Halobacteria</taxon>
        <taxon>Halobacteriales</taxon>
        <taxon>Natrialbaceae</taxon>
        <taxon>Natrialba</taxon>
    </lineage>
</organism>
<comment type="caution">
    <text evidence="2">The sequence shown here is derived from an EMBL/GenBank/DDBJ whole genome shotgun (WGS) entry which is preliminary data.</text>
</comment>